<comment type="caution">
    <text evidence="2">The sequence shown here is derived from an EMBL/GenBank/DDBJ whole genome shotgun (WGS) entry which is preliminary data.</text>
</comment>
<dbReference type="SUPFAM" id="SSF55136">
    <property type="entry name" value="Probable bacterial effector-binding domain"/>
    <property type="match status" value="1"/>
</dbReference>
<feature type="chain" id="PRO_5045629976" evidence="1">
    <location>
        <begin position="26"/>
        <end position="212"/>
    </location>
</feature>
<feature type="signal peptide" evidence="1">
    <location>
        <begin position="1"/>
        <end position="25"/>
    </location>
</feature>
<evidence type="ECO:0000256" key="1">
    <source>
        <dbReference type="SAM" id="SignalP"/>
    </source>
</evidence>
<sequence length="212" mass="24065">MVMTYLKQTAWITLAIMMGMGNAMATEEAEYRVIRQDNRFELREYASHIIAETLVGGDFDDAGSKAFGRLFKYISGNNTSSQSIDMTAPVSQQAEGEKIDMTSPVGQQRVNDRWAISFMMPAAYSLETLPTPNDPNITLRQVPARHMAAVTYSGLWNEKNYRQHKEQLDAWINKNGFSVVGEPIWARYNPPFMPWFLRRNEILVPVAPPQSP</sequence>
<name>A0ABP7EPC3_9GAMM</name>
<evidence type="ECO:0000313" key="3">
    <source>
        <dbReference type="Proteomes" id="UP001501479"/>
    </source>
</evidence>
<evidence type="ECO:0000313" key="2">
    <source>
        <dbReference type="EMBL" id="GAA3722280.1"/>
    </source>
</evidence>
<reference evidence="3" key="1">
    <citation type="journal article" date="2019" name="Int. J. Syst. Evol. Microbiol.">
        <title>The Global Catalogue of Microorganisms (GCM) 10K type strain sequencing project: providing services to taxonomists for standard genome sequencing and annotation.</title>
        <authorList>
            <consortium name="The Broad Institute Genomics Platform"/>
            <consortium name="The Broad Institute Genome Sequencing Center for Infectious Disease"/>
            <person name="Wu L."/>
            <person name="Ma J."/>
        </authorList>
    </citation>
    <scope>NUCLEOTIDE SEQUENCE [LARGE SCALE GENOMIC DNA]</scope>
    <source>
        <strain evidence="3">JCM 17329</strain>
    </source>
</reference>
<dbReference type="Pfam" id="PF04832">
    <property type="entry name" value="SOUL"/>
    <property type="match status" value="1"/>
</dbReference>
<organism evidence="2 3">
    <name type="scientific">Oceanisphaera sediminis</name>
    <dbReference type="NCBI Taxonomy" id="981381"/>
    <lineage>
        <taxon>Bacteria</taxon>
        <taxon>Pseudomonadati</taxon>
        <taxon>Pseudomonadota</taxon>
        <taxon>Gammaproteobacteria</taxon>
        <taxon>Aeromonadales</taxon>
        <taxon>Aeromonadaceae</taxon>
        <taxon>Oceanisphaera</taxon>
    </lineage>
</organism>
<dbReference type="PANTHER" id="PTHR11220:SF1">
    <property type="entry name" value="HEME-BINDING PROTEIN 2"/>
    <property type="match status" value="1"/>
</dbReference>
<gene>
    <name evidence="2" type="ORF">GCM10022421_33720</name>
</gene>
<accession>A0ABP7EPC3</accession>
<dbReference type="PANTHER" id="PTHR11220">
    <property type="entry name" value="HEME-BINDING PROTEIN-RELATED"/>
    <property type="match status" value="1"/>
</dbReference>
<dbReference type="InterPro" id="IPR006917">
    <property type="entry name" value="SOUL_heme-bd"/>
</dbReference>
<dbReference type="Proteomes" id="UP001501479">
    <property type="component" value="Unassembled WGS sequence"/>
</dbReference>
<keyword evidence="1" id="KW-0732">Signal</keyword>
<dbReference type="InterPro" id="IPR011256">
    <property type="entry name" value="Reg_factor_effector_dom_sf"/>
</dbReference>
<dbReference type="Gene3D" id="3.20.80.10">
    <property type="entry name" value="Regulatory factor, effector binding domain"/>
    <property type="match status" value="1"/>
</dbReference>
<protein>
    <submittedName>
        <fullName evidence="2">Heme-binding protein</fullName>
    </submittedName>
</protein>
<keyword evidence="3" id="KW-1185">Reference proteome</keyword>
<dbReference type="EMBL" id="BAABDS010000051">
    <property type="protein sequence ID" value="GAA3722280.1"/>
    <property type="molecule type" value="Genomic_DNA"/>
</dbReference>
<proteinExistence type="predicted"/>